<evidence type="ECO:0000256" key="3">
    <source>
        <dbReference type="ARBA" id="ARBA00022692"/>
    </source>
</evidence>
<feature type="transmembrane region" description="Helical" evidence="8">
    <location>
        <begin position="340"/>
        <end position="363"/>
    </location>
</feature>
<keyword evidence="4 8" id="KW-0133">Cell shape</keyword>
<keyword evidence="6 8" id="KW-1133">Transmembrane helix</keyword>
<comment type="subcellular location">
    <subcellularLocation>
        <location evidence="1 8">Cell membrane</location>
        <topology evidence="1 8">Multi-pass membrane protein</topology>
    </subcellularLocation>
</comment>
<feature type="transmembrane region" description="Helical" evidence="8">
    <location>
        <begin position="399"/>
        <end position="417"/>
    </location>
</feature>
<proteinExistence type="inferred from homology"/>
<comment type="function">
    <text evidence="8 9">Involved in peptidoglycan biosynthesis. Transports lipid-linked peptidoglycan precursors from the inner to the outer leaflet of the cytoplasmic membrane.</text>
</comment>
<evidence type="ECO:0000256" key="2">
    <source>
        <dbReference type="ARBA" id="ARBA00022475"/>
    </source>
</evidence>
<dbReference type="InterPro" id="IPR051050">
    <property type="entry name" value="Lipid_II_flippase_MurJ/MviN"/>
</dbReference>
<dbReference type="PANTHER" id="PTHR47019">
    <property type="entry name" value="LIPID II FLIPPASE MURJ"/>
    <property type="match status" value="1"/>
</dbReference>
<gene>
    <name evidence="8 10" type="primary">murJ</name>
    <name evidence="10" type="ORF">QT716_11585</name>
</gene>
<dbReference type="CDD" id="cd13123">
    <property type="entry name" value="MATE_MurJ_like"/>
    <property type="match status" value="1"/>
</dbReference>
<comment type="caution">
    <text evidence="10">The sequence shown here is derived from an EMBL/GenBank/DDBJ whole genome shotgun (WGS) entry which is preliminary data.</text>
</comment>
<dbReference type="PRINTS" id="PR01806">
    <property type="entry name" value="VIRFACTRMVIN"/>
</dbReference>
<keyword evidence="7 8" id="KW-0472">Membrane</keyword>
<dbReference type="PIRSF" id="PIRSF002869">
    <property type="entry name" value="MviN"/>
    <property type="match status" value="1"/>
</dbReference>
<accession>A0ABU4G2Z1</accession>
<evidence type="ECO:0000256" key="8">
    <source>
        <dbReference type="HAMAP-Rule" id="MF_02078"/>
    </source>
</evidence>
<evidence type="ECO:0000256" key="7">
    <source>
        <dbReference type="ARBA" id="ARBA00023136"/>
    </source>
</evidence>
<feature type="transmembrane region" description="Helical" evidence="8">
    <location>
        <begin position="178"/>
        <end position="200"/>
    </location>
</feature>
<feature type="transmembrane region" description="Helical" evidence="8">
    <location>
        <begin position="45"/>
        <end position="68"/>
    </location>
</feature>
<keyword evidence="5 8" id="KW-0573">Peptidoglycan synthesis</keyword>
<keyword evidence="2 8" id="KW-1003">Cell membrane</keyword>
<keyword evidence="8 9" id="KW-0961">Cell wall biogenesis/degradation</keyword>
<evidence type="ECO:0000313" key="11">
    <source>
        <dbReference type="Proteomes" id="UP001280629"/>
    </source>
</evidence>
<feature type="transmembrane region" description="Helical" evidence="8">
    <location>
        <begin position="466"/>
        <end position="486"/>
    </location>
</feature>
<feature type="transmembrane region" description="Helical" evidence="8">
    <location>
        <begin position="122"/>
        <end position="140"/>
    </location>
</feature>
<keyword evidence="11" id="KW-1185">Reference proteome</keyword>
<feature type="transmembrane region" description="Helical" evidence="8">
    <location>
        <begin position="437"/>
        <end position="460"/>
    </location>
</feature>
<dbReference type="Proteomes" id="UP001280629">
    <property type="component" value="Unassembled WGS sequence"/>
</dbReference>
<organism evidence="10 11">
    <name type="scientific">Sporosarcina aquimarina</name>
    <dbReference type="NCBI Taxonomy" id="114975"/>
    <lineage>
        <taxon>Bacteria</taxon>
        <taxon>Bacillati</taxon>
        <taxon>Bacillota</taxon>
        <taxon>Bacilli</taxon>
        <taxon>Bacillales</taxon>
        <taxon>Caryophanaceae</taxon>
        <taxon>Sporosarcina</taxon>
    </lineage>
</organism>
<reference evidence="10 11" key="1">
    <citation type="submission" date="2023-06" db="EMBL/GenBank/DDBJ databases">
        <title>Sporosarcina sp. nov., isolated from Korean traditional fermented seafood 'Jeotgal'.</title>
        <authorList>
            <person name="Yang A.-I."/>
            <person name="Shin N.-R."/>
        </authorList>
    </citation>
    <scope>NUCLEOTIDE SEQUENCE [LARGE SCALE GENOMIC DNA]</scope>
    <source>
        <strain evidence="10 11">KCTC3840</strain>
    </source>
</reference>
<feature type="transmembrane region" description="Helical" evidence="8">
    <location>
        <begin position="266"/>
        <end position="287"/>
    </location>
</feature>
<feature type="transmembrane region" description="Helical" evidence="8">
    <location>
        <begin position="80"/>
        <end position="102"/>
    </location>
</feature>
<dbReference type="InterPro" id="IPR004268">
    <property type="entry name" value="MurJ"/>
</dbReference>
<feature type="transmembrane region" description="Helical" evidence="8">
    <location>
        <begin position="375"/>
        <end position="393"/>
    </location>
</feature>
<dbReference type="EMBL" id="JAUBDH010000007">
    <property type="protein sequence ID" value="MDW0110678.1"/>
    <property type="molecule type" value="Genomic_DNA"/>
</dbReference>
<dbReference type="RefSeq" id="WP_317936245.1">
    <property type="nucleotide sequence ID" value="NZ_JAUBDH010000007.1"/>
</dbReference>
<comment type="pathway">
    <text evidence="8">Cell wall biogenesis; peptidoglycan biosynthesis.</text>
</comment>
<keyword evidence="3 8" id="KW-0812">Transmembrane</keyword>
<feature type="transmembrane region" description="Helical" evidence="8">
    <location>
        <begin position="152"/>
        <end position="172"/>
    </location>
</feature>
<feature type="transmembrane region" description="Helical" evidence="8">
    <location>
        <begin position="299"/>
        <end position="320"/>
    </location>
</feature>
<evidence type="ECO:0000256" key="4">
    <source>
        <dbReference type="ARBA" id="ARBA00022960"/>
    </source>
</evidence>
<evidence type="ECO:0000256" key="1">
    <source>
        <dbReference type="ARBA" id="ARBA00004651"/>
    </source>
</evidence>
<evidence type="ECO:0000313" key="10">
    <source>
        <dbReference type="EMBL" id="MDW0110678.1"/>
    </source>
</evidence>
<evidence type="ECO:0000256" key="5">
    <source>
        <dbReference type="ARBA" id="ARBA00022984"/>
    </source>
</evidence>
<dbReference type="HAMAP" id="MF_02078">
    <property type="entry name" value="MurJ_MviN"/>
    <property type="match status" value="1"/>
</dbReference>
<name>A0ABU4G2Z1_9BACL</name>
<evidence type="ECO:0000256" key="9">
    <source>
        <dbReference type="PIRNR" id="PIRNR002869"/>
    </source>
</evidence>
<keyword evidence="8 9" id="KW-0813">Transport</keyword>
<evidence type="ECO:0000256" key="6">
    <source>
        <dbReference type="ARBA" id="ARBA00022989"/>
    </source>
</evidence>
<dbReference type="PANTHER" id="PTHR47019:SF1">
    <property type="entry name" value="LIPID II FLIPPASE MURJ"/>
    <property type="match status" value="1"/>
</dbReference>
<comment type="similarity">
    <text evidence="8 9">Belongs to the MurJ/MviN family.</text>
</comment>
<dbReference type="Pfam" id="PF03023">
    <property type="entry name" value="MurJ"/>
    <property type="match status" value="1"/>
</dbReference>
<feature type="transmembrane region" description="Helical" evidence="8">
    <location>
        <begin position="221"/>
        <end position="241"/>
    </location>
</feature>
<dbReference type="NCBIfam" id="TIGR01695">
    <property type="entry name" value="murJ_mviN"/>
    <property type="match status" value="1"/>
</dbReference>
<protein>
    <recommendedName>
        <fullName evidence="8">Probable lipid II flippase MurJ</fullName>
    </recommendedName>
</protein>
<sequence length="506" mass="55359">MKKAAILLMVFTILSKLLGFARDMTLANFYGISGIADAYLISRTVPIVLFGLLAAGISTAFIPMFIKIESEKGLEEANAFTNNLLSILFLIITVLVVFGLVFTEPLINAVAFGFKGETLRQAVMFTRVSILGMYFTGYVGMFSGYLQTKNNFVVPALIGIPMNLLVILSLYLSAHTNLLVLAIGTLVGTASQFVLIYFYIKKAGFRHKFNISFKDQHIKRMGLIAFPVMIGASVNQLNTIVDRTLASGVKTGGIAALAYSERINEFILGIFVLSIATVLFPVISKMVADNDLFGLKKTVSMSMVAVSFLVVPSIVGVLVLTKPIVSVLFERGEFDNEAVLLTASALTFYSIGLLSFSYQEILFRVFYSLQDTKTPMINAMITVVMNIILNIILAKNMGISGIALATSISSIACTALLARSLKKKIGTLGMKSNYPSLFKIIVASLIMGIAARSVYSLLFVQLESSYLPLLVSIAAGVVIYLVMIYFMKIEEIVAFVNTIRKRQQFR</sequence>